<sequence length="264" mass="30176">MKESPYLLQFTQGTVSLSLSDPQLVVSPKLLGRINWHSWKTDLFDTLDMQHGVFVAILRGEVESPVPPTFLPTDPTTVFPRSVEDRMTVGRASHFAERDHQGRPALKELIDKFQEIDTENQRRKQLYDTENFFWTFASESLMSFLSSCCDETTKGLFQNINSPHLAFKTLEAEYSSPSCIIQRWKYFSEMRHRGSDAPGFIQLFLGAKWAVEQEIGALSPIVESSVFIVAVSDNPWYEAFVQNSNPVTDVASLRKMYCDFQLNQ</sequence>
<proteinExistence type="predicted"/>
<dbReference type="AlphaFoldDB" id="A0A9W9QGQ9"/>
<organism evidence="1 2">
    <name type="scientific">Penicillium brevicompactum</name>
    <dbReference type="NCBI Taxonomy" id="5074"/>
    <lineage>
        <taxon>Eukaryota</taxon>
        <taxon>Fungi</taxon>
        <taxon>Dikarya</taxon>
        <taxon>Ascomycota</taxon>
        <taxon>Pezizomycotina</taxon>
        <taxon>Eurotiomycetes</taxon>
        <taxon>Eurotiomycetidae</taxon>
        <taxon>Eurotiales</taxon>
        <taxon>Aspergillaceae</taxon>
        <taxon>Penicillium</taxon>
    </lineage>
</organism>
<gene>
    <name evidence="1" type="ORF">N7452_004349</name>
</gene>
<name>A0A9W9QGQ9_PENBR</name>
<evidence type="ECO:0000313" key="1">
    <source>
        <dbReference type="EMBL" id="KAJ5337621.1"/>
    </source>
</evidence>
<accession>A0A9W9QGQ9</accession>
<comment type="caution">
    <text evidence="1">The sequence shown here is derived from an EMBL/GenBank/DDBJ whole genome shotgun (WGS) entry which is preliminary data.</text>
</comment>
<evidence type="ECO:0000313" key="2">
    <source>
        <dbReference type="Proteomes" id="UP001147695"/>
    </source>
</evidence>
<reference evidence="1" key="2">
    <citation type="journal article" date="2023" name="IMA Fungus">
        <title>Comparative genomic study of the Penicillium genus elucidates a diverse pangenome and 15 lateral gene transfer events.</title>
        <authorList>
            <person name="Petersen C."/>
            <person name="Sorensen T."/>
            <person name="Nielsen M.R."/>
            <person name="Sondergaard T.E."/>
            <person name="Sorensen J.L."/>
            <person name="Fitzpatrick D.A."/>
            <person name="Frisvad J.C."/>
            <person name="Nielsen K.L."/>
        </authorList>
    </citation>
    <scope>NUCLEOTIDE SEQUENCE</scope>
    <source>
        <strain evidence="1">IBT 35673</strain>
    </source>
</reference>
<protein>
    <submittedName>
        <fullName evidence="1">Uncharacterized protein</fullName>
    </submittedName>
</protein>
<reference evidence="1" key="1">
    <citation type="submission" date="2022-12" db="EMBL/GenBank/DDBJ databases">
        <authorList>
            <person name="Petersen C."/>
        </authorList>
    </citation>
    <scope>NUCLEOTIDE SEQUENCE</scope>
    <source>
        <strain evidence="1">IBT 35673</strain>
    </source>
</reference>
<dbReference type="Proteomes" id="UP001147695">
    <property type="component" value="Unassembled WGS sequence"/>
</dbReference>
<dbReference type="EMBL" id="JAPZBQ010000003">
    <property type="protein sequence ID" value="KAJ5337621.1"/>
    <property type="molecule type" value="Genomic_DNA"/>
</dbReference>